<comment type="similarity">
    <text evidence="1">Belongs to the lipin family.</text>
</comment>
<dbReference type="SMART" id="SM00775">
    <property type="entry name" value="LNS2"/>
    <property type="match status" value="1"/>
</dbReference>
<dbReference type="AlphaFoldDB" id="A0A1V9ZVQ0"/>
<evidence type="ECO:0000259" key="3">
    <source>
        <dbReference type="SMART" id="SM00775"/>
    </source>
</evidence>
<organism evidence="4 5">
    <name type="scientific">Thraustotheca clavata</name>
    <dbReference type="NCBI Taxonomy" id="74557"/>
    <lineage>
        <taxon>Eukaryota</taxon>
        <taxon>Sar</taxon>
        <taxon>Stramenopiles</taxon>
        <taxon>Oomycota</taxon>
        <taxon>Saprolegniomycetes</taxon>
        <taxon>Saprolegniales</taxon>
        <taxon>Achlyaceae</taxon>
        <taxon>Thraustotheca</taxon>
    </lineage>
</organism>
<feature type="domain" description="LNS2/PITP" evidence="3">
    <location>
        <begin position="198"/>
        <end position="361"/>
    </location>
</feature>
<dbReference type="InterPro" id="IPR036412">
    <property type="entry name" value="HAD-like_sf"/>
</dbReference>
<accession>A0A1V9ZVQ0</accession>
<keyword evidence="5" id="KW-1185">Reference proteome</keyword>
<feature type="compositionally biased region" description="Low complexity" evidence="2">
    <location>
        <begin position="427"/>
        <end position="459"/>
    </location>
</feature>
<protein>
    <submittedName>
        <fullName evidence="4">Lipin</fullName>
    </submittedName>
</protein>
<dbReference type="InterPro" id="IPR031315">
    <property type="entry name" value="LNS2/PITP"/>
</dbReference>
<dbReference type="InterPro" id="IPR013209">
    <property type="entry name" value="LNS2"/>
</dbReference>
<dbReference type="OrthoDB" id="4567at2759"/>
<reference evidence="4 5" key="1">
    <citation type="journal article" date="2014" name="Genome Biol. Evol.">
        <title>The secreted proteins of Achlya hypogyna and Thraustotheca clavata identify the ancestral oomycete secretome and reveal gene acquisitions by horizontal gene transfer.</title>
        <authorList>
            <person name="Misner I."/>
            <person name="Blouin N."/>
            <person name="Leonard G."/>
            <person name="Richards T.A."/>
            <person name="Lane C.E."/>
        </authorList>
    </citation>
    <scope>NUCLEOTIDE SEQUENCE [LARGE SCALE GENOMIC DNA]</scope>
    <source>
        <strain evidence="4 5">ATCC 34112</strain>
    </source>
</reference>
<feature type="region of interest" description="Disordered" evidence="2">
    <location>
        <begin position="415"/>
        <end position="466"/>
    </location>
</feature>
<name>A0A1V9ZVQ0_9STRA</name>
<dbReference type="GO" id="GO:0008195">
    <property type="term" value="F:phosphatidate phosphatase activity"/>
    <property type="evidence" value="ECO:0007669"/>
    <property type="project" value="TreeGrafter"/>
</dbReference>
<feature type="region of interest" description="Disordered" evidence="2">
    <location>
        <begin position="32"/>
        <end position="66"/>
    </location>
</feature>
<dbReference type="EMBL" id="JNBS01001256">
    <property type="protein sequence ID" value="OQS02075.1"/>
    <property type="molecule type" value="Genomic_DNA"/>
</dbReference>
<comment type="caution">
    <text evidence="4">The sequence shown here is derived from an EMBL/GenBank/DDBJ whole genome shotgun (WGS) entry which is preliminary data.</text>
</comment>
<dbReference type="InterPro" id="IPR026058">
    <property type="entry name" value="LIPIN"/>
</dbReference>
<dbReference type="Proteomes" id="UP000243217">
    <property type="component" value="Unassembled WGS sequence"/>
</dbReference>
<sequence>MSTEDDDAYSLFGPPREQVDDSFEELFPVAPTKQQIVEEEDNPLFPQKRGVESLPNERSPAPTVPTYRSTEEFKKSGNAIDIILVRNENGTTMASTPWHVAFSYSRFSSNNGTGEAVDVLLNGQKLPLPMLLNDKGRCAFPSGEDTPPEDIMQFINEIIPLKNPPLFVPVRFEHRKRYSSTVRFVECRMYLWGPDDSAVVADLDGTITISDIEGHIRTLRLGQYDFIHKGACGFYSKFQAIGLKILYLTARPIHWADASREHLDQAQQAPYRLPPGPLITNSSGYTGALIAEVINKNPNVFKENMLNTIQLACIHGGRRSSAPVFVAGFGNRPTDVLAYEAVGIDGASIFLIDPSSNLKAVKGAQVFESYSDPQALLWLLPKIKLKVPLAMQEIIDRYIANEIVEAEERKAIKAQELKADQPERTISSSRTLSSSSSSSRSYTRSTSASQSSSYSVYASHPNRTEL</sequence>
<evidence type="ECO:0000313" key="5">
    <source>
        <dbReference type="Proteomes" id="UP000243217"/>
    </source>
</evidence>
<proteinExistence type="inferred from homology"/>
<dbReference type="SUPFAM" id="SSF56784">
    <property type="entry name" value="HAD-like"/>
    <property type="match status" value="1"/>
</dbReference>
<dbReference type="Pfam" id="PF04571">
    <property type="entry name" value="Lipin_N"/>
    <property type="match status" value="1"/>
</dbReference>
<dbReference type="Pfam" id="PF08235">
    <property type="entry name" value="LNS2"/>
    <property type="match status" value="1"/>
</dbReference>
<dbReference type="STRING" id="74557.A0A1V9ZVQ0"/>
<evidence type="ECO:0000313" key="4">
    <source>
        <dbReference type="EMBL" id="OQS02075.1"/>
    </source>
</evidence>
<gene>
    <name evidence="4" type="ORF">THRCLA_05526</name>
</gene>
<dbReference type="InterPro" id="IPR007651">
    <property type="entry name" value="Lipin_N"/>
</dbReference>
<evidence type="ECO:0000256" key="1">
    <source>
        <dbReference type="ARBA" id="ARBA00005476"/>
    </source>
</evidence>
<evidence type="ECO:0000256" key="2">
    <source>
        <dbReference type="SAM" id="MobiDB-lite"/>
    </source>
</evidence>
<dbReference type="PANTHER" id="PTHR12181:SF12">
    <property type="entry name" value="PHOSPHATIDATE PHOSPHATASE"/>
    <property type="match status" value="1"/>
</dbReference>
<dbReference type="PANTHER" id="PTHR12181">
    <property type="entry name" value="LIPIN"/>
    <property type="match status" value="1"/>
</dbReference>